<feature type="chain" id="PRO_5047116841" description="DUF1579 domain-containing protein" evidence="1">
    <location>
        <begin position="32"/>
        <end position="199"/>
    </location>
</feature>
<evidence type="ECO:0000313" key="2">
    <source>
        <dbReference type="EMBL" id="WMT05142.1"/>
    </source>
</evidence>
<dbReference type="Proteomes" id="UP001229313">
    <property type="component" value="Chromosome"/>
</dbReference>
<dbReference type="PROSITE" id="PS51318">
    <property type="entry name" value="TAT"/>
    <property type="match status" value="1"/>
</dbReference>
<evidence type="ECO:0000313" key="3">
    <source>
        <dbReference type="Proteomes" id="UP001229313"/>
    </source>
</evidence>
<evidence type="ECO:0008006" key="4">
    <source>
        <dbReference type="Google" id="ProtNLM"/>
    </source>
</evidence>
<proteinExistence type="predicted"/>
<evidence type="ECO:0000256" key="1">
    <source>
        <dbReference type="SAM" id="SignalP"/>
    </source>
</evidence>
<dbReference type="RefSeq" id="WP_309153288.1">
    <property type="nucleotide sequence ID" value="NZ_CP133568.1"/>
</dbReference>
<dbReference type="EMBL" id="CP133568">
    <property type="protein sequence ID" value="WMT05142.1"/>
    <property type="molecule type" value="Genomic_DNA"/>
</dbReference>
<keyword evidence="1" id="KW-0732">Signal</keyword>
<protein>
    <recommendedName>
        <fullName evidence="4">DUF1579 domain-containing protein</fullName>
    </recommendedName>
</protein>
<name>A0ABY9PH13_9GAMM</name>
<keyword evidence="3" id="KW-1185">Reference proteome</keyword>
<reference evidence="2 3" key="1">
    <citation type="submission" date="2023-08" db="EMBL/GenBank/DDBJ databases">
        <title>The whole genome sequence of Lysobacter yananisis.</title>
        <authorList>
            <person name="Sun H."/>
        </authorList>
    </citation>
    <scope>NUCLEOTIDE SEQUENCE [LARGE SCALE GENOMIC DNA]</scope>
    <source>
        <strain evidence="2 3">SNNU513</strain>
    </source>
</reference>
<accession>A0ABY9PH13</accession>
<dbReference type="InterPro" id="IPR006311">
    <property type="entry name" value="TAT_signal"/>
</dbReference>
<organism evidence="2 3">
    <name type="scientific">Lysobacter yananisis</name>
    <dbReference type="NCBI Taxonomy" id="1003114"/>
    <lineage>
        <taxon>Bacteria</taxon>
        <taxon>Pseudomonadati</taxon>
        <taxon>Pseudomonadota</taxon>
        <taxon>Gammaproteobacteria</taxon>
        <taxon>Lysobacterales</taxon>
        <taxon>Lysobacteraceae</taxon>
        <taxon>Lysobacter</taxon>
    </lineage>
</organism>
<gene>
    <name evidence="2" type="ORF">RDV84_09950</name>
</gene>
<sequence>MHAPRSPSRRRVLRQACAGAAALGLSPLAFAAAGAKTLPGTDIALPTGDVRDFDFFVGQWTFRNRRLKQRWVGSDDWDEFPASLRCESRMGGVVNLDEGAFPTKGWQGMTVRVFNLAEKRWYLYWINSSTGQLFPPVAGGFDGDRGVFYGDDSDEGRPVKVRFLWTRIDADHARWEQAFSRDGKAWETNWTMEHTRVGG</sequence>
<feature type="signal peptide" evidence="1">
    <location>
        <begin position="1"/>
        <end position="31"/>
    </location>
</feature>